<dbReference type="PANTHER" id="PTHR22847:SF637">
    <property type="entry name" value="WD REPEAT DOMAIN 5B"/>
    <property type="match status" value="1"/>
</dbReference>
<dbReference type="InterPro" id="IPR015943">
    <property type="entry name" value="WD40/YVTN_repeat-like_dom_sf"/>
</dbReference>
<dbReference type="RefSeq" id="WP_190545933.1">
    <property type="nucleotide sequence ID" value="NZ_CAWPNO010000074.1"/>
</dbReference>
<evidence type="ECO:0000256" key="1">
    <source>
        <dbReference type="ARBA" id="ARBA00022574"/>
    </source>
</evidence>
<keyword evidence="2" id="KW-0677">Repeat</keyword>
<feature type="repeat" description="WD" evidence="3">
    <location>
        <begin position="1227"/>
        <end position="1268"/>
    </location>
</feature>
<evidence type="ECO:0000259" key="5">
    <source>
        <dbReference type="Pfam" id="PF20703"/>
    </source>
</evidence>
<dbReference type="PROSITE" id="PS50294">
    <property type="entry name" value="WD_REPEATS_REGION"/>
    <property type="match status" value="4"/>
</dbReference>
<keyword evidence="7" id="KW-1185">Reference proteome</keyword>
<dbReference type="EMBL" id="JACJQH010000040">
    <property type="protein sequence ID" value="MBD2198378.1"/>
    <property type="molecule type" value="Genomic_DNA"/>
</dbReference>
<evidence type="ECO:0000256" key="3">
    <source>
        <dbReference type="PROSITE-ProRule" id="PRU00221"/>
    </source>
</evidence>
<dbReference type="InterPro" id="IPR024983">
    <property type="entry name" value="CHAT_dom"/>
</dbReference>
<dbReference type="InterPro" id="IPR027417">
    <property type="entry name" value="P-loop_NTPase"/>
</dbReference>
<sequence>MKKLVILQFDGEFSTGYKVTLEVGEEGKRPDLRIRGELASALDIIQCFQNWRDVYRSLDERTRIKKRGARNVNIDDLKQKCDERTQNLLNSFNSWLESQSFNPIINCLSQQDWDRGDEIRVILSTDCQEIRKLPWHLWNGFDAIPYFRITPFEVALSAPDAERKERPFREKIRILIILGDSTGINVKADEQLLQQYCGDAEIVTLVEPLRQELNNYLQDEIGWDMLFFSGHSQTQGTQGRIFLNHDDSLTMAELRDTLLPAIAKRLQLAIFNSCDGLGIARELESLQIPQVIVMREPVPDKVAQEFLKYFLESFTGGSSLCISVGYARQQLQRLESQFPCASWLPVIVQNQLEVPPTWQSLGITRSPYRGLMAFREEDAENFFGREAFVEQLVIDVTSKPLVAVIGASGSGKSSVVFAGLIPQLRQHNIVGDNGGLDCDTRSVMPPAYRSMGNSLQEHRQWQIISFRPGKNPFESLAIALEEFRGIAAEFLTSSDAQISRRRQELELEIDLKRDISALQKIIADILHSLSPTHLLLVIDQFEEVYTLCPNAQERQIFIDSLLNAVNHTPWFTLLITLRADFLGKAMSYQPLGKALQDYPPSLLAPMSREELEEAIIQPGLRFSVELEEGLVNKLIDDVGSGEGSLPLQQFALTQLWGKQRPGLLTHQAYTEIGGVTQALANHAEAVYAGLSESQQKRAQRVFIQLVQPGEGTEDTRRLATRDEVGEDNWDLVTHLADKRLVVTNRNELVEDTVEIVHEALIRNWGRLQRWMDDNREFRTWQERLKVALQQWVDSNKDDGALLRSAPLAVAEDWLQKRGTEVSKAQQWFVEKSMALRERERKQKEKQRRFIIGGLAAGLVLALSLAGFAGLQWREARIQAIKAQNSELVSGSLFAEKLLASNNELEALLEIVKIAKKLKYSKVVSEDTARRIIKTLFQVVDGVRERNRLQSDKLSSSSDENYVISISNVIFSPDGNNIASAGNDGTIKLWDKDGKHLQTIKAHSSVIQDIHFAHDSKSLVSASNDGTIKFWIKKGKKLQDFKTIKIDVSKSEYMDFSPNGEKLASVNNEVIKIWSKNGKLLQTIKKPRIVKASMYDYAAKLSTLAKEQEKTLWGIKGKEYANSLSTPELLYSDLRKLGFVSFSYDSKKIVSENDDGTITIWDTNGRKLKTFKNRENDDERFIWLAADGRKFGNISTIKFSPDGKILASAGSDGIIKLYNNQGEEVLTLKDRSGAVRNISFSPDGKILASAGNDGIIKLYNNQGKEVLTLKDRSGAVRNISFSPDGKILASAGSDGIIKLWSLVGIDESITLRIEDIEDTDISDNYPVDLLKKGCDHLHNYLKNNPNVNPEDKHLCDDILTQ</sequence>
<feature type="repeat" description="WD" evidence="3">
    <location>
        <begin position="999"/>
        <end position="1030"/>
    </location>
</feature>
<dbReference type="InterPro" id="IPR036322">
    <property type="entry name" value="WD40_repeat_dom_sf"/>
</dbReference>
<feature type="domain" description="Novel STAND NTPase 1" evidence="5">
    <location>
        <begin position="367"/>
        <end position="798"/>
    </location>
</feature>
<evidence type="ECO:0000313" key="6">
    <source>
        <dbReference type="EMBL" id="MBD2198378.1"/>
    </source>
</evidence>
<dbReference type="SUPFAM" id="SSF52540">
    <property type="entry name" value="P-loop containing nucleoside triphosphate hydrolases"/>
    <property type="match status" value="1"/>
</dbReference>
<dbReference type="PROSITE" id="PS50082">
    <property type="entry name" value="WD_REPEATS_2"/>
    <property type="match status" value="6"/>
</dbReference>
<dbReference type="InterPro" id="IPR049052">
    <property type="entry name" value="nSTAND1"/>
</dbReference>
<dbReference type="PRINTS" id="PR00320">
    <property type="entry name" value="GPROTEINBRPT"/>
</dbReference>
<dbReference type="Gene3D" id="3.40.50.300">
    <property type="entry name" value="P-loop containing nucleotide triphosphate hydrolases"/>
    <property type="match status" value="1"/>
</dbReference>
<comment type="caution">
    <text evidence="6">The sequence shown here is derived from an EMBL/GenBank/DDBJ whole genome shotgun (WGS) entry which is preliminary data.</text>
</comment>
<proteinExistence type="predicted"/>
<feature type="domain" description="CHAT" evidence="4">
    <location>
        <begin position="193"/>
        <end position="336"/>
    </location>
</feature>
<dbReference type="Pfam" id="PF00400">
    <property type="entry name" value="WD40"/>
    <property type="match status" value="5"/>
</dbReference>
<dbReference type="InterPro" id="IPR001680">
    <property type="entry name" value="WD40_rpt"/>
</dbReference>
<dbReference type="Gene3D" id="2.130.10.10">
    <property type="entry name" value="YVTN repeat-like/Quinoprotein amine dehydrogenase"/>
    <property type="match status" value="2"/>
</dbReference>
<dbReference type="SUPFAM" id="SSF50978">
    <property type="entry name" value="WD40 repeat-like"/>
    <property type="match status" value="1"/>
</dbReference>
<accession>A0ABR8AEJ7</accession>
<gene>
    <name evidence="6" type="ORF">H6G24_23200</name>
</gene>
<dbReference type="Pfam" id="PF20703">
    <property type="entry name" value="nSTAND1"/>
    <property type="match status" value="1"/>
</dbReference>
<feature type="repeat" description="WD" evidence="3">
    <location>
        <begin position="1268"/>
        <end position="1301"/>
    </location>
</feature>
<reference evidence="6 7" key="1">
    <citation type="journal article" date="2020" name="ISME J.">
        <title>Comparative genomics reveals insights into cyanobacterial evolution and habitat adaptation.</title>
        <authorList>
            <person name="Chen M.Y."/>
            <person name="Teng W.K."/>
            <person name="Zhao L."/>
            <person name="Hu C.X."/>
            <person name="Zhou Y.K."/>
            <person name="Han B.P."/>
            <person name="Song L.R."/>
            <person name="Shu W.S."/>
        </authorList>
    </citation>
    <scope>NUCLEOTIDE SEQUENCE [LARGE SCALE GENOMIC DNA]</scope>
    <source>
        <strain evidence="6 7">FACHB-288</strain>
    </source>
</reference>
<dbReference type="PANTHER" id="PTHR22847">
    <property type="entry name" value="WD40 REPEAT PROTEIN"/>
    <property type="match status" value="1"/>
</dbReference>
<organism evidence="6 7">
    <name type="scientific">Calothrix parietina FACHB-288</name>
    <dbReference type="NCBI Taxonomy" id="2692896"/>
    <lineage>
        <taxon>Bacteria</taxon>
        <taxon>Bacillati</taxon>
        <taxon>Cyanobacteriota</taxon>
        <taxon>Cyanophyceae</taxon>
        <taxon>Nostocales</taxon>
        <taxon>Calotrichaceae</taxon>
        <taxon>Calothrix</taxon>
    </lineage>
</organism>
<evidence type="ECO:0000313" key="7">
    <source>
        <dbReference type="Proteomes" id="UP000658514"/>
    </source>
</evidence>
<name>A0ABR8AEJ7_9CYAN</name>
<keyword evidence="1 3" id="KW-0853">WD repeat</keyword>
<feature type="repeat" description="WD" evidence="3">
    <location>
        <begin position="1139"/>
        <end position="1161"/>
    </location>
</feature>
<dbReference type="Proteomes" id="UP000658514">
    <property type="component" value="Unassembled WGS sequence"/>
</dbReference>
<dbReference type="Pfam" id="PF12770">
    <property type="entry name" value="CHAT"/>
    <property type="match status" value="1"/>
</dbReference>
<feature type="repeat" description="WD" evidence="3">
    <location>
        <begin position="1193"/>
        <end position="1227"/>
    </location>
</feature>
<dbReference type="InterPro" id="IPR020472">
    <property type="entry name" value="WD40_PAC1"/>
</dbReference>
<feature type="repeat" description="WD" evidence="3">
    <location>
        <begin position="965"/>
        <end position="990"/>
    </location>
</feature>
<dbReference type="CDD" id="cd00200">
    <property type="entry name" value="WD40"/>
    <property type="match status" value="1"/>
</dbReference>
<evidence type="ECO:0000259" key="4">
    <source>
        <dbReference type="Pfam" id="PF12770"/>
    </source>
</evidence>
<dbReference type="SMART" id="SM00320">
    <property type="entry name" value="WD40"/>
    <property type="match status" value="7"/>
</dbReference>
<protein>
    <submittedName>
        <fullName evidence="6">CHAT domain-containing protein</fullName>
    </submittedName>
</protein>
<evidence type="ECO:0000256" key="2">
    <source>
        <dbReference type="ARBA" id="ARBA00022737"/>
    </source>
</evidence>